<name>A0A1G4IH61_TRYEQ</name>
<dbReference type="GeneID" id="92377296"/>
<accession>A0A1G4IH61</accession>
<keyword evidence="2" id="KW-1185">Reference proteome</keyword>
<evidence type="ECO:0000313" key="2">
    <source>
        <dbReference type="Proteomes" id="UP000195570"/>
    </source>
</evidence>
<dbReference type="EMBL" id="CZPT02001731">
    <property type="protein sequence ID" value="SCU71775.1"/>
    <property type="molecule type" value="Genomic_DNA"/>
</dbReference>
<dbReference type="CDD" id="cd23680">
    <property type="entry name" value="RESC16"/>
    <property type="match status" value="1"/>
</dbReference>
<proteinExistence type="predicted"/>
<dbReference type="VEuPathDB" id="TriTrypDB:TEOVI_000335600"/>
<organism evidence="1 2">
    <name type="scientific">Trypanosoma equiperdum</name>
    <dbReference type="NCBI Taxonomy" id="5694"/>
    <lineage>
        <taxon>Eukaryota</taxon>
        <taxon>Discoba</taxon>
        <taxon>Euglenozoa</taxon>
        <taxon>Kinetoplastea</taxon>
        <taxon>Metakinetoplastina</taxon>
        <taxon>Trypanosomatida</taxon>
        <taxon>Trypanosomatidae</taxon>
        <taxon>Trypanosoma</taxon>
    </lineage>
</organism>
<gene>
    <name evidence="1" type="ORF">TEOVI_000335600</name>
</gene>
<protein>
    <submittedName>
        <fullName evidence="1">Uncharacterized protein</fullName>
    </submittedName>
</protein>
<reference evidence="1" key="1">
    <citation type="submission" date="2016-09" db="EMBL/GenBank/DDBJ databases">
        <authorList>
            <person name="Hebert L."/>
            <person name="Moumen B."/>
        </authorList>
    </citation>
    <scope>NUCLEOTIDE SEQUENCE [LARGE SCALE GENOMIC DNA]</scope>
    <source>
        <strain evidence="1">OVI</strain>
    </source>
</reference>
<evidence type="ECO:0000313" key="1">
    <source>
        <dbReference type="EMBL" id="SCU71775.1"/>
    </source>
</evidence>
<dbReference type="Proteomes" id="UP000195570">
    <property type="component" value="Unassembled WGS sequence"/>
</dbReference>
<comment type="caution">
    <text evidence="1">The sequence shown here is derived from an EMBL/GenBank/DDBJ whole genome shotgun (WGS) entry which is preliminary data.</text>
</comment>
<dbReference type="RefSeq" id="XP_067082374.1">
    <property type="nucleotide sequence ID" value="XM_067226273.1"/>
</dbReference>
<sequence>MRRCATRLLSFQQLLCGSEFVPDDAAAVQKVASAFREKYPVAPLPVPIAAGLGRSYLLQREPRRVVALLSSHPSAREVGTQLMQLLSSKNGIESKTLLQLADALRPVSVGMCCELLCALAEKVAKTDDAREVKQMLMREIREVPHLSGTLINSLCLLSDHTLAEDRQNVVDAFNIALRKSFVSPRDYGAVLLFLARGGDHRKVLTLWLWMSHSSARWDQTAASAVIISASLTRKMNTAIDAIHCLAEANLDPTVEAQRRFIRFLAYRVPPLAAYAEQLVTHWHTPQQLWTTDARLVGVELLYTHYHAKNYEHLQGCLQVADASIEEAGRMAERSDNKESTDELRHKILRITGMPYILRHFSLDIADEPWLQNFYRSGMRMKDLGDYPLLLGVMASFARHMKEEEKFLEDIRNIKMSPENFEVTSTFIAEDKCFRNAEDTLHFVNCMGDVFSMEVPKGVVNWLELLSEK</sequence>
<dbReference type="AlphaFoldDB" id="A0A1G4IH61"/>